<feature type="domain" description="DUF7737" evidence="3">
    <location>
        <begin position="846"/>
        <end position="946"/>
    </location>
</feature>
<proteinExistence type="predicted"/>
<protein>
    <submittedName>
        <fullName evidence="4">DUF4132 domain-containing protein</fullName>
    </submittedName>
</protein>
<name>A0ABS8W9G8_9GAMM</name>
<sequence length="954" mass="108043">MENWRPAHQQVFNAVSELLTDVNNIRDLKDDFSDLFEGRDNKPESQREIEQYVTQLMEKLGDNASSQLAEYLLHPAEHYIESNWKNMDGFIADIASLLAVYYFAEHPDESLTQGVIKRLFWILEAYSEGTEIAPNTYLSEEDILQRYCFPNSYDCVRFLLLMQETPAINQALKVAFSGQHNRIIARKESDYAYERRNRSNHNLLGSLYSEFADVCQRLHSNNQFDYDWFKQAVLVHPELVRSYWLEPDIDEVKADSEFSSEFIKAYSTYLKQLVEELDPIENGYALSSIFDYSQTAGISWLKKGLGLIEQYGIKAKALKDLYEHDVSKAAYYLIRCPGLLKDETQAQLIAMLGEFKEATLLTALPYAGFARDAILIALGWQSLLPVQKMLFHWGKGNPATLDSCRDVCNSTSTNSGVIDRSAASEVLAAADDKALKKYIKAMNASSIDLKNYLVLLTAVKGWDKEKLEKKLVRHHQIAIKAYGLYAIEDDVELKARYLKFKQMHKEATQYGAERQANTQAAVKAGLKNLAQSAGYSDEIRMEWALEADIADDMVAFNQEHEAEDWTVSLVMAGLKAKIVVKKAGKPLKSVPPKVRKTQIYQAMRAAQDNVRSQASRFKNTLEEMMCQRDTISADELATLSRLPVVKGMLSQLILKSGTGFGFFNGTTDTLTGLSGEAVAIVDEPVIAHVYDLLKVNILPQSQQTVVSQRLVQPFKQAFRELYVVTPAEIEAKHDSMRFAGHVVDGAIASRLFQGRNWTQYGGDWVEVFKRFPKQQCYAQVEFPESRHYLAEDDGPMDVIYFKRGNDKLLLEDVEPVVFSEVMRDIDLVASVAQLDDEYGRWSTESAQRRGELVLNLIQDLGLKQVRCEDNYAYIDGKLAQYRVHLGTGVIHIQPGNYLCIVPEGQASEDLYLPFADVDKRMAEIISKIFLLISDDQIKDETILSQINQCAAQSA</sequence>
<dbReference type="InterPro" id="IPR043782">
    <property type="entry name" value="DUF5724"/>
</dbReference>
<dbReference type="Pfam" id="PF18991">
    <property type="entry name" value="DUF5724"/>
    <property type="match status" value="1"/>
</dbReference>
<dbReference type="InterPro" id="IPR056639">
    <property type="entry name" value="DUF7737"/>
</dbReference>
<dbReference type="InterPro" id="IPR025406">
    <property type="entry name" value="DUF4132"/>
</dbReference>
<evidence type="ECO:0000259" key="1">
    <source>
        <dbReference type="Pfam" id="PF13569"/>
    </source>
</evidence>
<comment type="caution">
    <text evidence="4">The sequence shown here is derived from an EMBL/GenBank/DDBJ whole genome shotgun (WGS) entry which is preliminary data.</text>
</comment>
<organism evidence="4 5">
    <name type="scientific">Motilimonas cestriensis</name>
    <dbReference type="NCBI Taxonomy" id="2742685"/>
    <lineage>
        <taxon>Bacteria</taxon>
        <taxon>Pseudomonadati</taxon>
        <taxon>Pseudomonadota</taxon>
        <taxon>Gammaproteobacteria</taxon>
        <taxon>Alteromonadales</taxon>
        <taxon>Alteromonadales genera incertae sedis</taxon>
        <taxon>Motilimonas</taxon>
    </lineage>
</organism>
<feature type="domain" description="DUF5724" evidence="2">
    <location>
        <begin position="478"/>
        <end position="545"/>
    </location>
</feature>
<gene>
    <name evidence="4" type="ORF">K6Y31_08740</name>
</gene>
<dbReference type="EMBL" id="JAIMJA010000007">
    <property type="protein sequence ID" value="MCE2594900.1"/>
    <property type="molecule type" value="Genomic_DNA"/>
</dbReference>
<dbReference type="RefSeq" id="WP_233052410.1">
    <property type="nucleotide sequence ID" value="NZ_JAIMJA010000007.1"/>
</dbReference>
<evidence type="ECO:0000313" key="5">
    <source>
        <dbReference type="Proteomes" id="UP001201273"/>
    </source>
</evidence>
<dbReference type="Pfam" id="PF13569">
    <property type="entry name" value="DUF4132"/>
    <property type="match status" value="1"/>
</dbReference>
<feature type="domain" description="DUF4132" evidence="1">
    <location>
        <begin position="584"/>
        <end position="757"/>
    </location>
</feature>
<evidence type="ECO:0000259" key="3">
    <source>
        <dbReference type="Pfam" id="PF24879"/>
    </source>
</evidence>
<evidence type="ECO:0000313" key="4">
    <source>
        <dbReference type="EMBL" id="MCE2594900.1"/>
    </source>
</evidence>
<dbReference type="Pfam" id="PF24879">
    <property type="entry name" value="DUF7737"/>
    <property type="match status" value="1"/>
</dbReference>
<keyword evidence="5" id="KW-1185">Reference proteome</keyword>
<dbReference type="Proteomes" id="UP001201273">
    <property type="component" value="Unassembled WGS sequence"/>
</dbReference>
<reference evidence="4 5" key="1">
    <citation type="journal article" date="2022" name="Environ. Microbiol. Rep.">
        <title>Eco-phylogenetic analyses reveal divergent evolution of vitamin B12 metabolism in the marine bacterial family 'Psychromonadaceae'.</title>
        <authorList>
            <person name="Jin X."/>
            <person name="Yang Y."/>
            <person name="Cao H."/>
            <person name="Gao B."/>
            <person name="Zhao Z."/>
        </authorList>
    </citation>
    <scope>NUCLEOTIDE SEQUENCE [LARGE SCALE GENOMIC DNA]</scope>
    <source>
        <strain evidence="4 5">MKS20</strain>
    </source>
</reference>
<accession>A0ABS8W9G8</accession>
<evidence type="ECO:0000259" key="2">
    <source>
        <dbReference type="Pfam" id="PF18991"/>
    </source>
</evidence>